<comment type="subcellular location">
    <subcellularLocation>
        <location evidence="1">Endoplasmic reticulum membrane</location>
        <topology evidence="1">Single-pass type I membrane protein</topology>
    </subcellularLocation>
</comment>
<evidence type="ECO:0000256" key="2">
    <source>
        <dbReference type="ARBA" id="ARBA00007904"/>
    </source>
</evidence>
<gene>
    <name evidence="14" type="ORF">JYU34_004647</name>
</gene>
<feature type="transmembrane region" description="Helical" evidence="11">
    <location>
        <begin position="892"/>
        <end position="913"/>
    </location>
</feature>
<accession>A0ABQ7QYK6</accession>
<dbReference type="InterPro" id="IPR015943">
    <property type="entry name" value="WD40/YVTN_repeat-like_dom_sf"/>
</dbReference>
<dbReference type="InterPro" id="IPR011047">
    <property type="entry name" value="Quinoprotein_ADH-like_sf"/>
</dbReference>
<dbReference type="Proteomes" id="UP000823941">
    <property type="component" value="Chromosome 6"/>
</dbReference>
<keyword evidence="5 11" id="KW-0812">Transmembrane</keyword>
<evidence type="ECO:0000259" key="12">
    <source>
        <dbReference type="Pfam" id="PF07774"/>
    </source>
</evidence>
<evidence type="ECO:0000259" key="13">
    <source>
        <dbReference type="Pfam" id="PF25293"/>
    </source>
</evidence>
<dbReference type="InterPro" id="IPR011678">
    <property type="entry name" value="EMC1_C"/>
</dbReference>
<dbReference type="Gene3D" id="2.130.10.10">
    <property type="entry name" value="YVTN repeat-like/Quinoprotein amine dehydrogenase"/>
    <property type="match status" value="1"/>
</dbReference>
<evidence type="ECO:0000313" key="14">
    <source>
        <dbReference type="EMBL" id="KAG7310108.1"/>
    </source>
</evidence>
<reference evidence="14 15" key="1">
    <citation type="submission" date="2021-06" db="EMBL/GenBank/DDBJ databases">
        <title>A haploid diamondback moth (Plutella xylostella L.) genome assembly resolves 31 chromosomes and identifies a diamide resistance mutation.</title>
        <authorList>
            <person name="Ward C.M."/>
            <person name="Perry K.D."/>
            <person name="Baker G."/>
            <person name="Powis K."/>
            <person name="Heckel D.G."/>
            <person name="Baxter S.W."/>
        </authorList>
    </citation>
    <scope>NUCLEOTIDE SEQUENCE [LARGE SCALE GENOMIC DNA]</scope>
    <source>
        <strain evidence="14 15">LV</strain>
        <tissue evidence="14">Single pupa</tissue>
    </source>
</reference>
<sequence>MGVLSSRLKSSFLDLLKFLNNLHWLIILFSLFNLSVCIYEDQIGKFDWRQSYVGRIKFAQYDTTSTAKKIIVATEENVIAALNLKTGEVLWRHVLETASRGNIQMLHVSEKRPTFITVSGNTSPYVVRKWSSNTGILLWEMPLTLNTARPELARFFVEDDQLIQVAVVPGARLELALYNVMRDSDWKKQAAQSISAEWTNENCVISIPNYICVSGNQVHIVNVKKILNREEDYKPLVKPLSEFEDLQTFEGGLKPLVGSNKVSGFILDNKKLILIQHNTLVAAAIALSPGGEVASVDAAAAPVLLQTWHQESTGVKLTATCLTTFKELPEVSLPERALATPEPEVAAAMCTGARDQLACRFLLLGADDSVTLVTQAGRVLWTREEALANVVKAEMVDLPVSEEEAAIETEFNQKEADKKYSSIWLAFSRRLEAGWLQLLHLARDWPRAGDAGAEGTGAGQGAGLVKDYFNLHKIILAVTEVGKIFGIDSLTGDIVWSRFEPQLDTSGALIFVRRPARHRPFTPYVTVLGKHSETGNGLLISFNPITGSPTGERVLHLDTPLLQAALLHQPDREQLHALLLLDRDENVLVLPRSSAPLVRDMYMYVAHTAPARVNGYALQYDGQSVTAQRTYSLSLGGPTSRLACAAPTRPERAQSAGRVLADRTVLYKHLDPNAVLFVLQDGDSVVATVVDVVSGGVVAAQAHRRARATPHALYTEHFLAYLYHNEKQRRTEIATMELYEGSTRRLDSGTPFSSLNPSGAVQSARQSYVLGAGVVAAALTRTPRLITDKHALLALSTGAVIEMPWAYLDPRRPLSPTPEQREEGLIPYAPELPLPAENVLNYNRTLTRVHGIYTAPADLESISLVFVTGLDLFYTRVAPSKTFDLLKEDFDYYLILLVLGALVAATYSTKYFASRKMLRQAWK</sequence>
<evidence type="ECO:0000313" key="15">
    <source>
        <dbReference type="Proteomes" id="UP000823941"/>
    </source>
</evidence>
<keyword evidence="6" id="KW-0732">Signal</keyword>
<comment type="subunit">
    <text evidence="3">Component of the ER membrane protein complex (EMC).</text>
</comment>
<feature type="domain" description="EMC1 first beta-propeller" evidence="13">
    <location>
        <begin position="38"/>
        <end position="173"/>
    </location>
</feature>
<evidence type="ECO:0000256" key="9">
    <source>
        <dbReference type="ARBA" id="ARBA00023136"/>
    </source>
</evidence>
<keyword evidence="10" id="KW-0325">Glycoprotein</keyword>
<evidence type="ECO:0000256" key="7">
    <source>
        <dbReference type="ARBA" id="ARBA00022824"/>
    </source>
</evidence>
<evidence type="ECO:0000256" key="6">
    <source>
        <dbReference type="ARBA" id="ARBA00022729"/>
    </source>
</evidence>
<comment type="similarity">
    <text evidence="2">Belongs to the EMC1 family.</text>
</comment>
<dbReference type="PANTHER" id="PTHR21573">
    <property type="entry name" value="ER MEMBRANE PROTEIN COMPLEX SUBUNIT 1"/>
    <property type="match status" value="1"/>
</dbReference>
<evidence type="ECO:0000256" key="5">
    <source>
        <dbReference type="ARBA" id="ARBA00022692"/>
    </source>
</evidence>
<dbReference type="Pfam" id="PF07774">
    <property type="entry name" value="EMC1_C"/>
    <property type="match status" value="1"/>
</dbReference>
<keyword evidence="8 11" id="KW-1133">Transmembrane helix</keyword>
<dbReference type="InterPro" id="IPR026895">
    <property type="entry name" value="EMC1"/>
</dbReference>
<evidence type="ECO:0000256" key="4">
    <source>
        <dbReference type="ARBA" id="ARBA00020824"/>
    </source>
</evidence>
<evidence type="ECO:0000256" key="3">
    <source>
        <dbReference type="ARBA" id="ARBA00011276"/>
    </source>
</evidence>
<name>A0ABQ7QYK6_PLUXY</name>
<keyword evidence="7" id="KW-0256">Endoplasmic reticulum</keyword>
<comment type="caution">
    <text evidence="14">The sequence shown here is derived from an EMBL/GenBank/DDBJ whole genome shotgun (WGS) entry which is preliminary data.</text>
</comment>
<feature type="domain" description="ER membrane protein complex subunit 1 C-terminal" evidence="12">
    <location>
        <begin position="715"/>
        <end position="922"/>
    </location>
</feature>
<dbReference type="EMBL" id="JAHIBW010000006">
    <property type="protein sequence ID" value="KAG7310108.1"/>
    <property type="molecule type" value="Genomic_DNA"/>
</dbReference>
<evidence type="ECO:0000256" key="10">
    <source>
        <dbReference type="ARBA" id="ARBA00023180"/>
    </source>
</evidence>
<evidence type="ECO:0000256" key="11">
    <source>
        <dbReference type="SAM" id="Phobius"/>
    </source>
</evidence>
<evidence type="ECO:0000256" key="1">
    <source>
        <dbReference type="ARBA" id="ARBA00004115"/>
    </source>
</evidence>
<dbReference type="PANTHER" id="PTHR21573:SF0">
    <property type="entry name" value="ER MEMBRANE PROTEIN COMPLEX SUBUNIT 1"/>
    <property type="match status" value="1"/>
</dbReference>
<protein>
    <recommendedName>
        <fullName evidence="4">ER membrane protein complex subunit 1</fullName>
    </recommendedName>
</protein>
<keyword evidence="15" id="KW-1185">Reference proteome</keyword>
<dbReference type="Pfam" id="PF25293">
    <property type="entry name" value="Beta-prop_EMC1_N"/>
    <property type="match status" value="1"/>
</dbReference>
<evidence type="ECO:0000256" key="8">
    <source>
        <dbReference type="ARBA" id="ARBA00022989"/>
    </source>
</evidence>
<keyword evidence="9 11" id="KW-0472">Membrane</keyword>
<organism evidence="14 15">
    <name type="scientific">Plutella xylostella</name>
    <name type="common">Diamondback moth</name>
    <name type="synonym">Plutella maculipennis</name>
    <dbReference type="NCBI Taxonomy" id="51655"/>
    <lineage>
        <taxon>Eukaryota</taxon>
        <taxon>Metazoa</taxon>
        <taxon>Ecdysozoa</taxon>
        <taxon>Arthropoda</taxon>
        <taxon>Hexapoda</taxon>
        <taxon>Insecta</taxon>
        <taxon>Pterygota</taxon>
        <taxon>Neoptera</taxon>
        <taxon>Endopterygota</taxon>
        <taxon>Lepidoptera</taxon>
        <taxon>Glossata</taxon>
        <taxon>Ditrysia</taxon>
        <taxon>Yponomeutoidea</taxon>
        <taxon>Plutellidae</taxon>
        <taxon>Plutella</taxon>
    </lineage>
</organism>
<dbReference type="InterPro" id="IPR058545">
    <property type="entry name" value="Beta-prop_EMC1_1st"/>
</dbReference>
<proteinExistence type="inferred from homology"/>
<dbReference type="SUPFAM" id="SSF50998">
    <property type="entry name" value="Quinoprotein alcohol dehydrogenase-like"/>
    <property type="match status" value="1"/>
</dbReference>